<evidence type="ECO:0000256" key="1">
    <source>
        <dbReference type="ARBA" id="ARBA00022857"/>
    </source>
</evidence>
<keyword evidence="4" id="KW-1185">Reference proteome</keyword>
<dbReference type="OrthoDB" id="7482721at2759"/>
<name>A0A1B7TAA4_9ASCO</name>
<keyword evidence="2" id="KW-0560">Oxidoreductase</keyword>
<evidence type="ECO:0000313" key="4">
    <source>
        <dbReference type="Proteomes" id="UP000092321"/>
    </source>
</evidence>
<protein>
    <submittedName>
        <fullName evidence="3">NAD(P)-binding protein</fullName>
    </submittedName>
</protein>
<dbReference type="PANTHER" id="PTHR43981">
    <property type="entry name" value="ENOYL-[ACYL-CARRIER-PROTEIN] REDUCTASE, MITOCHONDRIAL"/>
    <property type="match status" value="1"/>
</dbReference>
<comment type="caution">
    <text evidence="3">The sequence shown here is derived from an EMBL/GenBank/DDBJ whole genome shotgun (WGS) entry which is preliminary data.</text>
</comment>
<feature type="non-terminal residue" evidence="3">
    <location>
        <position position="397"/>
    </location>
</feature>
<dbReference type="InterPro" id="IPR051034">
    <property type="entry name" value="Mito_Enoyl-ACP_Reductase"/>
</dbReference>
<dbReference type="SUPFAM" id="SSF51735">
    <property type="entry name" value="NAD(P)-binding Rossmann-fold domains"/>
    <property type="match status" value="1"/>
</dbReference>
<evidence type="ECO:0000256" key="2">
    <source>
        <dbReference type="ARBA" id="ARBA00023002"/>
    </source>
</evidence>
<organism evidence="3 4">
    <name type="scientific">Hanseniaspora valbyensis NRRL Y-1626</name>
    <dbReference type="NCBI Taxonomy" id="766949"/>
    <lineage>
        <taxon>Eukaryota</taxon>
        <taxon>Fungi</taxon>
        <taxon>Dikarya</taxon>
        <taxon>Ascomycota</taxon>
        <taxon>Saccharomycotina</taxon>
        <taxon>Saccharomycetes</taxon>
        <taxon>Saccharomycodales</taxon>
        <taxon>Saccharomycodaceae</taxon>
        <taxon>Hanseniaspora</taxon>
    </lineage>
</organism>
<dbReference type="Gene3D" id="3.40.50.720">
    <property type="entry name" value="NAD(P)-binding Rossmann-like Domain"/>
    <property type="match status" value="1"/>
</dbReference>
<dbReference type="Gene3D" id="3.90.180.10">
    <property type="entry name" value="Medium-chain alcohol dehydrogenases, catalytic domain"/>
    <property type="match status" value="1"/>
</dbReference>
<dbReference type="InterPro" id="IPR036291">
    <property type="entry name" value="NAD(P)-bd_dom_sf"/>
</dbReference>
<gene>
    <name evidence="3" type="ORF">HANVADRAFT_53771</name>
</gene>
<sequence>MTATRISHIKAVCSDSKNNVFIHNYSANSYYSRGKELKLVKSKNQELGECNNETVDLNCVIVLKTLTFVVNPTDIEQISDQHKLKLPKLKQIQFNNPAAILGSEGLFEILYIPPKYYNMGFQIGDWCIPLENDNFGTWSTFTTVKDIKSLLKIKPVNVNNDYGTPIVSSNLDIYSCSILSVNSLAAYTLLNEIVKEWNDDLEQDYIVINLPNSQMGKLLLQMAKYKGIKSIAVLSDKEISSEEDITSILFKYGATYVISESKCKSKHFLETELPKTLGQHGRVRLALDAISGESTYHLANMLSENGKIVTYGASSPLPSQMPTDKLIFDNCQHIGFWMTREQKQNPSLKVNVLKKILPLFEKGILKMPTDNIQEIVWDYANRDDTIFLRELKKNIDA</sequence>
<dbReference type="AlphaFoldDB" id="A0A1B7TAA4"/>
<keyword evidence="1" id="KW-0521">NADP</keyword>
<dbReference type="PANTHER" id="PTHR43981:SF2">
    <property type="entry name" value="ENOYL-[ACYL-CARRIER-PROTEIN] REDUCTASE, MITOCHONDRIAL"/>
    <property type="match status" value="1"/>
</dbReference>
<accession>A0A1B7TAA4</accession>
<reference evidence="4" key="1">
    <citation type="journal article" date="2016" name="Proc. Natl. Acad. Sci. U.S.A.">
        <title>Comparative genomics of biotechnologically important yeasts.</title>
        <authorList>
            <person name="Riley R."/>
            <person name="Haridas S."/>
            <person name="Wolfe K.H."/>
            <person name="Lopes M.R."/>
            <person name="Hittinger C.T."/>
            <person name="Goeker M."/>
            <person name="Salamov A.A."/>
            <person name="Wisecaver J.H."/>
            <person name="Long T.M."/>
            <person name="Calvey C.H."/>
            <person name="Aerts A.L."/>
            <person name="Barry K.W."/>
            <person name="Choi C."/>
            <person name="Clum A."/>
            <person name="Coughlan A.Y."/>
            <person name="Deshpande S."/>
            <person name="Douglass A.P."/>
            <person name="Hanson S.J."/>
            <person name="Klenk H.-P."/>
            <person name="LaButti K.M."/>
            <person name="Lapidus A."/>
            <person name="Lindquist E.A."/>
            <person name="Lipzen A.M."/>
            <person name="Meier-Kolthoff J.P."/>
            <person name="Ohm R.A."/>
            <person name="Otillar R.P."/>
            <person name="Pangilinan J.L."/>
            <person name="Peng Y."/>
            <person name="Rokas A."/>
            <person name="Rosa C.A."/>
            <person name="Scheuner C."/>
            <person name="Sibirny A.A."/>
            <person name="Slot J.C."/>
            <person name="Stielow J.B."/>
            <person name="Sun H."/>
            <person name="Kurtzman C.P."/>
            <person name="Blackwell M."/>
            <person name="Grigoriev I.V."/>
            <person name="Jeffries T.W."/>
        </authorList>
    </citation>
    <scope>NUCLEOTIDE SEQUENCE [LARGE SCALE GENOMIC DNA]</scope>
    <source>
        <strain evidence="4">NRRL Y-1626</strain>
    </source>
</reference>
<dbReference type="EMBL" id="LXPE01000058">
    <property type="protein sequence ID" value="OBA25648.1"/>
    <property type="molecule type" value="Genomic_DNA"/>
</dbReference>
<dbReference type="GO" id="GO:0016491">
    <property type="term" value="F:oxidoreductase activity"/>
    <property type="evidence" value="ECO:0007669"/>
    <property type="project" value="UniProtKB-KW"/>
</dbReference>
<dbReference type="Proteomes" id="UP000092321">
    <property type="component" value="Unassembled WGS sequence"/>
</dbReference>
<proteinExistence type="predicted"/>
<evidence type="ECO:0000313" key="3">
    <source>
        <dbReference type="EMBL" id="OBA25648.1"/>
    </source>
</evidence>
<dbReference type="GO" id="GO:0006631">
    <property type="term" value="P:fatty acid metabolic process"/>
    <property type="evidence" value="ECO:0007669"/>
    <property type="project" value="TreeGrafter"/>
</dbReference>
<dbReference type="GO" id="GO:0005739">
    <property type="term" value="C:mitochondrion"/>
    <property type="evidence" value="ECO:0007669"/>
    <property type="project" value="TreeGrafter"/>
</dbReference>